<keyword evidence="2" id="KW-1185">Reference proteome</keyword>
<protein>
    <submittedName>
        <fullName evidence="1">Uncharacterized protein</fullName>
    </submittedName>
</protein>
<reference evidence="1" key="1">
    <citation type="submission" date="2022-08" db="EMBL/GenBank/DDBJ databases">
        <title>Genome Sequence of Fusarium decemcellulare.</title>
        <authorList>
            <person name="Buettner E."/>
        </authorList>
    </citation>
    <scope>NUCLEOTIDE SEQUENCE</scope>
    <source>
        <strain evidence="1">Babe19</strain>
    </source>
</reference>
<comment type="caution">
    <text evidence="1">The sequence shown here is derived from an EMBL/GenBank/DDBJ whole genome shotgun (WGS) entry which is preliminary data.</text>
</comment>
<evidence type="ECO:0000313" key="1">
    <source>
        <dbReference type="EMBL" id="KAJ3531412.1"/>
    </source>
</evidence>
<name>A0ACC1S3L4_9HYPO</name>
<evidence type="ECO:0000313" key="2">
    <source>
        <dbReference type="Proteomes" id="UP001148629"/>
    </source>
</evidence>
<dbReference type="Proteomes" id="UP001148629">
    <property type="component" value="Unassembled WGS sequence"/>
</dbReference>
<dbReference type="EMBL" id="JANRMS010001066">
    <property type="protein sequence ID" value="KAJ3531412.1"/>
    <property type="molecule type" value="Genomic_DNA"/>
</dbReference>
<accession>A0ACC1S3L4</accession>
<organism evidence="1 2">
    <name type="scientific">Fusarium decemcellulare</name>
    <dbReference type="NCBI Taxonomy" id="57161"/>
    <lineage>
        <taxon>Eukaryota</taxon>
        <taxon>Fungi</taxon>
        <taxon>Dikarya</taxon>
        <taxon>Ascomycota</taxon>
        <taxon>Pezizomycotina</taxon>
        <taxon>Sordariomycetes</taxon>
        <taxon>Hypocreomycetidae</taxon>
        <taxon>Hypocreales</taxon>
        <taxon>Nectriaceae</taxon>
        <taxon>Fusarium</taxon>
        <taxon>Fusarium decemcellulare species complex</taxon>
    </lineage>
</organism>
<proteinExistence type="predicted"/>
<sequence length="568" mass="63514">MHDEVEEIQTVVVEKADGMFLYARLVVDYLSSNIFYSGNEIKASVNQLPKKITDFYQKILTQIMVPLDARSVDRIRCVLGWVAFAKRPLQRLEFLSAVSFSPGNPDVTRLAPQYILDICGALIEERGDSTLSFIHISVKEFLQTPSSNIVIDKHQALQEHGIASVTCLLSGLRLFRHTGQEENKHHRVAKGVHGFHIYATEYWAEYLLSHTASIDGLEANPSSSLVSLARQLAEELETFGPATIAEDNSWDTPIDDRLESLQQHTILYKHVDRALKARSLKSLEARMISSHESEKTPHPKHPLVSDGISAVLNSYQEVVRSLIGQSQCPGLSAEELELFKVHFATAAFTCRLSSCPRATVGFETEALRSDHEMSHLRSFRCTFPGCQYPPFASARALRDHTRKYHTPTGPRKAICKSTPERRRDSQQRLGSTAYTNIERGHIQNDPNVAGSQSRALQEAARNDAVCAVSQISKSETRLASPQSAAFDPWSDDYPELRDLIATDSGMMFSADQTTPAMNLSGDWFFSDGPFELLVFPWSRAINDSHGSPNYAGNPKDMKLQLPPSREKR</sequence>
<gene>
    <name evidence="1" type="ORF">NM208_g8887</name>
</gene>